<dbReference type="Pfam" id="PF03328">
    <property type="entry name" value="HpcH_HpaI"/>
    <property type="match status" value="1"/>
</dbReference>
<evidence type="ECO:0000256" key="4">
    <source>
        <dbReference type="SAM" id="MobiDB-lite"/>
    </source>
</evidence>
<dbReference type="Gene3D" id="3.20.20.60">
    <property type="entry name" value="Phosphoenolpyruvate-binding domains"/>
    <property type="match status" value="1"/>
</dbReference>
<keyword evidence="7" id="KW-1185">Reference proteome</keyword>
<keyword evidence="6" id="KW-0456">Lyase</keyword>
<dbReference type="PANTHER" id="PTHR32308">
    <property type="entry name" value="LYASE BETA SUBUNIT, PUTATIVE (AFU_ORTHOLOGUE AFUA_4G13030)-RELATED"/>
    <property type="match status" value="1"/>
</dbReference>
<dbReference type="InterPro" id="IPR015813">
    <property type="entry name" value="Pyrv/PenolPyrv_kinase-like_dom"/>
</dbReference>
<dbReference type="GO" id="GO:0006107">
    <property type="term" value="P:oxaloacetate metabolic process"/>
    <property type="evidence" value="ECO:0007669"/>
    <property type="project" value="TreeGrafter"/>
</dbReference>
<dbReference type="PIRSF" id="PIRSF015582">
    <property type="entry name" value="Cit_lyase_B"/>
    <property type="match status" value="1"/>
</dbReference>
<evidence type="ECO:0000256" key="1">
    <source>
        <dbReference type="ARBA" id="ARBA00001946"/>
    </source>
</evidence>
<evidence type="ECO:0000313" key="6">
    <source>
        <dbReference type="EMBL" id="KAK4099739.1"/>
    </source>
</evidence>
<dbReference type="GO" id="GO:0000287">
    <property type="term" value="F:magnesium ion binding"/>
    <property type="evidence" value="ECO:0007669"/>
    <property type="project" value="TreeGrafter"/>
</dbReference>
<protein>
    <submittedName>
        <fullName evidence="6">Beta subunit of citrate lyase</fullName>
    </submittedName>
</protein>
<name>A0AAN6PZY3_9PEZI</name>
<keyword evidence="2" id="KW-0479">Metal-binding</keyword>
<dbReference type="EMBL" id="MU863646">
    <property type="protein sequence ID" value="KAK4099739.1"/>
    <property type="molecule type" value="Genomic_DNA"/>
</dbReference>
<dbReference type="AlphaFoldDB" id="A0AAN6PZY3"/>
<dbReference type="SUPFAM" id="SSF51621">
    <property type="entry name" value="Phosphoenolpyruvate/pyruvate domain"/>
    <property type="match status" value="1"/>
</dbReference>
<evidence type="ECO:0000256" key="3">
    <source>
        <dbReference type="ARBA" id="ARBA00022842"/>
    </source>
</evidence>
<sequence>MASSVVPTLRRALLLVPATNAPAVANSRTVVVDSIIFDLKRSAAKLPEARSNLQQHLSDRTQNFPRVGEVAVRINPVFSPHAEADIRAIATMSAVDTIVVPEVKSAADLALVEDMLWQYDSSISSSESGSPIPRRHFNLLAMVDSARAVMDLPSICGGGGATTPANLKGLLFGGEELARDLSVRRSADMRELLYARSAVVTAARAFGLETVADTPCTSAYGRGPNDLRLLREAQDARQLGFNGKQCLHRAHISSIQRAFAPPRDEVWWAANFVDAAEQASAAGEPAFFMGKPVDPRVVERARVILVKARQCGFDIDAIKKEPSQGINKKGRAEESSQDQQAS</sequence>
<evidence type="ECO:0000313" key="7">
    <source>
        <dbReference type="Proteomes" id="UP001305647"/>
    </source>
</evidence>
<proteinExistence type="predicted"/>
<dbReference type="InterPro" id="IPR011206">
    <property type="entry name" value="Citrate_lyase_beta/mcl1/mcl2"/>
</dbReference>
<reference evidence="6" key="1">
    <citation type="journal article" date="2023" name="Mol. Phylogenet. Evol.">
        <title>Genome-scale phylogeny and comparative genomics of the fungal order Sordariales.</title>
        <authorList>
            <person name="Hensen N."/>
            <person name="Bonometti L."/>
            <person name="Westerberg I."/>
            <person name="Brannstrom I.O."/>
            <person name="Guillou S."/>
            <person name="Cros-Aarteil S."/>
            <person name="Calhoun S."/>
            <person name="Haridas S."/>
            <person name="Kuo A."/>
            <person name="Mondo S."/>
            <person name="Pangilinan J."/>
            <person name="Riley R."/>
            <person name="LaButti K."/>
            <person name="Andreopoulos B."/>
            <person name="Lipzen A."/>
            <person name="Chen C."/>
            <person name="Yan M."/>
            <person name="Daum C."/>
            <person name="Ng V."/>
            <person name="Clum A."/>
            <person name="Steindorff A."/>
            <person name="Ohm R.A."/>
            <person name="Martin F."/>
            <person name="Silar P."/>
            <person name="Natvig D.O."/>
            <person name="Lalanne C."/>
            <person name="Gautier V."/>
            <person name="Ament-Velasquez S.L."/>
            <person name="Kruys A."/>
            <person name="Hutchinson M.I."/>
            <person name="Powell A.J."/>
            <person name="Barry K."/>
            <person name="Miller A.N."/>
            <person name="Grigoriev I.V."/>
            <person name="Debuchy R."/>
            <person name="Gladieux P."/>
            <person name="Hiltunen Thoren M."/>
            <person name="Johannesson H."/>
        </authorList>
    </citation>
    <scope>NUCLEOTIDE SEQUENCE</scope>
    <source>
        <strain evidence="6">CBS 757.83</strain>
    </source>
</reference>
<organism evidence="6 7">
    <name type="scientific">Parathielavia hyrcaniae</name>
    <dbReference type="NCBI Taxonomy" id="113614"/>
    <lineage>
        <taxon>Eukaryota</taxon>
        <taxon>Fungi</taxon>
        <taxon>Dikarya</taxon>
        <taxon>Ascomycota</taxon>
        <taxon>Pezizomycotina</taxon>
        <taxon>Sordariomycetes</taxon>
        <taxon>Sordariomycetidae</taxon>
        <taxon>Sordariales</taxon>
        <taxon>Chaetomiaceae</taxon>
        <taxon>Parathielavia</taxon>
    </lineage>
</organism>
<reference evidence="6" key="2">
    <citation type="submission" date="2023-05" db="EMBL/GenBank/DDBJ databases">
        <authorList>
            <consortium name="Lawrence Berkeley National Laboratory"/>
            <person name="Steindorff A."/>
            <person name="Hensen N."/>
            <person name="Bonometti L."/>
            <person name="Westerberg I."/>
            <person name="Brannstrom I.O."/>
            <person name="Guillou S."/>
            <person name="Cros-Aarteil S."/>
            <person name="Calhoun S."/>
            <person name="Haridas S."/>
            <person name="Kuo A."/>
            <person name="Mondo S."/>
            <person name="Pangilinan J."/>
            <person name="Riley R."/>
            <person name="Labutti K."/>
            <person name="Andreopoulos B."/>
            <person name="Lipzen A."/>
            <person name="Chen C."/>
            <person name="Yanf M."/>
            <person name="Daum C."/>
            <person name="Ng V."/>
            <person name="Clum A."/>
            <person name="Ohm R."/>
            <person name="Martin F."/>
            <person name="Silar P."/>
            <person name="Natvig D."/>
            <person name="Lalanne C."/>
            <person name="Gautier V."/>
            <person name="Ament-Velasquez S.L."/>
            <person name="Kruys A."/>
            <person name="Hutchinson M.I."/>
            <person name="Powell A.J."/>
            <person name="Barry K."/>
            <person name="Miller A.N."/>
            <person name="Grigoriev I.V."/>
            <person name="Debuchy R."/>
            <person name="Gladieux P."/>
            <person name="Thoren M.H."/>
            <person name="Johannesson H."/>
        </authorList>
    </citation>
    <scope>NUCLEOTIDE SEQUENCE</scope>
    <source>
        <strain evidence="6">CBS 757.83</strain>
    </source>
</reference>
<comment type="cofactor">
    <cofactor evidence="1">
        <name>Mg(2+)</name>
        <dbReference type="ChEBI" id="CHEBI:18420"/>
    </cofactor>
</comment>
<dbReference type="PANTHER" id="PTHR32308:SF0">
    <property type="entry name" value="HPCH_HPAI ALDOLASE_CITRATE LYASE DOMAIN-CONTAINING PROTEIN"/>
    <property type="match status" value="1"/>
</dbReference>
<gene>
    <name evidence="6" type="ORF">N658DRAFT_497974</name>
</gene>
<accession>A0AAN6PZY3</accession>
<dbReference type="GO" id="GO:0016829">
    <property type="term" value="F:lyase activity"/>
    <property type="evidence" value="ECO:0007669"/>
    <property type="project" value="UniProtKB-KW"/>
</dbReference>
<dbReference type="InterPro" id="IPR005000">
    <property type="entry name" value="Aldolase/citrate-lyase_domain"/>
</dbReference>
<comment type="caution">
    <text evidence="6">The sequence shown here is derived from an EMBL/GenBank/DDBJ whole genome shotgun (WGS) entry which is preliminary data.</text>
</comment>
<evidence type="ECO:0000259" key="5">
    <source>
        <dbReference type="Pfam" id="PF03328"/>
    </source>
</evidence>
<dbReference type="Proteomes" id="UP001305647">
    <property type="component" value="Unassembled WGS sequence"/>
</dbReference>
<dbReference type="InterPro" id="IPR040442">
    <property type="entry name" value="Pyrv_kinase-like_dom_sf"/>
</dbReference>
<evidence type="ECO:0000256" key="2">
    <source>
        <dbReference type="ARBA" id="ARBA00022723"/>
    </source>
</evidence>
<feature type="region of interest" description="Disordered" evidence="4">
    <location>
        <begin position="322"/>
        <end position="342"/>
    </location>
</feature>
<feature type="domain" description="HpcH/HpaI aldolase/citrate lyase" evidence="5">
    <location>
        <begin position="11"/>
        <end position="248"/>
    </location>
</feature>
<keyword evidence="3" id="KW-0460">Magnesium</keyword>